<evidence type="ECO:0008006" key="3">
    <source>
        <dbReference type="Google" id="ProtNLM"/>
    </source>
</evidence>
<dbReference type="InterPro" id="IPR012337">
    <property type="entry name" value="RNaseH-like_sf"/>
</dbReference>
<dbReference type="Proteomes" id="UP001159363">
    <property type="component" value="Chromosome 10"/>
</dbReference>
<sequence length="190" mass="21846">MKMVQQDVFTAKRQADLKSTNIVKDEQHILRVRTKIAERTDEEGFLHPMLLPSKHKLTELIILSEHMSLRCRIPLLEDRVRETAVFEVTGVDLAGPIVLNGGKKVWMVLFTCDVFLYALRRFISHRGCLKIIYSNNGTHFVGTNNLLDSKNLKNIETEAAPTFNPPSAAWWGGWWEWLIQMIKKTAKKNS</sequence>
<accession>A0ABQ9GK18</accession>
<organism evidence="1 2">
    <name type="scientific">Dryococelus australis</name>
    <dbReference type="NCBI Taxonomy" id="614101"/>
    <lineage>
        <taxon>Eukaryota</taxon>
        <taxon>Metazoa</taxon>
        <taxon>Ecdysozoa</taxon>
        <taxon>Arthropoda</taxon>
        <taxon>Hexapoda</taxon>
        <taxon>Insecta</taxon>
        <taxon>Pterygota</taxon>
        <taxon>Neoptera</taxon>
        <taxon>Polyneoptera</taxon>
        <taxon>Phasmatodea</taxon>
        <taxon>Verophasmatodea</taxon>
        <taxon>Anareolatae</taxon>
        <taxon>Phasmatidae</taxon>
        <taxon>Eurycanthinae</taxon>
        <taxon>Dryococelus</taxon>
    </lineage>
</organism>
<evidence type="ECO:0000313" key="2">
    <source>
        <dbReference type="Proteomes" id="UP001159363"/>
    </source>
</evidence>
<gene>
    <name evidence="1" type="ORF">PR048_025958</name>
</gene>
<reference evidence="1 2" key="1">
    <citation type="submission" date="2023-02" db="EMBL/GenBank/DDBJ databases">
        <title>LHISI_Scaffold_Assembly.</title>
        <authorList>
            <person name="Stuart O.P."/>
            <person name="Cleave R."/>
            <person name="Magrath M.J.L."/>
            <person name="Mikheyev A.S."/>
        </authorList>
    </citation>
    <scope>NUCLEOTIDE SEQUENCE [LARGE SCALE GENOMIC DNA]</scope>
    <source>
        <strain evidence="1">Daus_M_001</strain>
        <tissue evidence="1">Leg muscle</tissue>
    </source>
</reference>
<protein>
    <recommendedName>
        <fullName evidence="3">Integrase catalytic domain-containing protein</fullName>
    </recommendedName>
</protein>
<dbReference type="SUPFAM" id="SSF53098">
    <property type="entry name" value="Ribonuclease H-like"/>
    <property type="match status" value="1"/>
</dbReference>
<dbReference type="Gene3D" id="3.30.420.10">
    <property type="entry name" value="Ribonuclease H-like superfamily/Ribonuclease H"/>
    <property type="match status" value="1"/>
</dbReference>
<dbReference type="PANTHER" id="PTHR47331:SF6">
    <property type="entry name" value="DOUBLECORTIN DOMAIN-CONTAINING PROTEIN"/>
    <property type="match status" value="1"/>
</dbReference>
<evidence type="ECO:0000313" key="1">
    <source>
        <dbReference type="EMBL" id="KAJ8872354.1"/>
    </source>
</evidence>
<dbReference type="InterPro" id="IPR036397">
    <property type="entry name" value="RNaseH_sf"/>
</dbReference>
<proteinExistence type="predicted"/>
<dbReference type="PANTHER" id="PTHR47331">
    <property type="entry name" value="PHD-TYPE DOMAIN-CONTAINING PROTEIN"/>
    <property type="match status" value="1"/>
</dbReference>
<keyword evidence="2" id="KW-1185">Reference proteome</keyword>
<dbReference type="EMBL" id="JARBHB010000011">
    <property type="protein sequence ID" value="KAJ8872354.1"/>
    <property type="molecule type" value="Genomic_DNA"/>
</dbReference>
<comment type="caution">
    <text evidence="1">The sequence shown here is derived from an EMBL/GenBank/DDBJ whole genome shotgun (WGS) entry which is preliminary data.</text>
</comment>
<name>A0ABQ9GK18_9NEOP</name>